<evidence type="ECO:0000313" key="1">
    <source>
        <dbReference type="Proteomes" id="UP000887566"/>
    </source>
</evidence>
<name>A0A914WZ68_9BILA</name>
<dbReference type="AlphaFoldDB" id="A0A914WZ68"/>
<dbReference type="InterPro" id="IPR016186">
    <property type="entry name" value="C-type_lectin-like/link_sf"/>
</dbReference>
<dbReference type="SUPFAM" id="SSF56436">
    <property type="entry name" value="C-type lectin-like"/>
    <property type="match status" value="2"/>
</dbReference>
<protein>
    <submittedName>
        <fullName evidence="2">C-type lectin domain-containing protein</fullName>
    </submittedName>
</protein>
<reference evidence="2" key="1">
    <citation type="submission" date="2022-11" db="UniProtKB">
        <authorList>
            <consortium name="WormBaseParasite"/>
        </authorList>
    </citation>
    <scope>IDENTIFICATION</scope>
</reference>
<dbReference type="Gene3D" id="3.10.100.10">
    <property type="entry name" value="Mannose-Binding Protein A, subunit A"/>
    <property type="match status" value="2"/>
</dbReference>
<dbReference type="InterPro" id="IPR016187">
    <property type="entry name" value="CTDL_fold"/>
</dbReference>
<dbReference type="Proteomes" id="UP000887566">
    <property type="component" value="Unplaced"/>
</dbReference>
<evidence type="ECO:0000313" key="2">
    <source>
        <dbReference type="WBParaSite" id="PSAMB.scaffold5376size11838.g26558.t1"/>
    </source>
</evidence>
<organism evidence="1 2">
    <name type="scientific">Plectus sambesii</name>
    <dbReference type="NCBI Taxonomy" id="2011161"/>
    <lineage>
        <taxon>Eukaryota</taxon>
        <taxon>Metazoa</taxon>
        <taxon>Ecdysozoa</taxon>
        <taxon>Nematoda</taxon>
        <taxon>Chromadorea</taxon>
        <taxon>Plectida</taxon>
        <taxon>Plectina</taxon>
        <taxon>Plectoidea</taxon>
        <taxon>Plectidae</taxon>
        <taxon>Plectus</taxon>
    </lineage>
</organism>
<accession>A0A914WZ68</accession>
<sequence length="173" mass="19415">MAAVKQVMTNYTGHSVWTGLELINSSASINDSNSWGYYYRNGTFFSQTYLPWASGQPTTSPDRKRALYSPSINGTFNAPETNNAYYYTCEYEEALKHPVTDLEQKCVALPGSLFAWFVNDVCYTVHRENKSYSDAKLSCNDLSGYNGHLAHVSTMGELWIADGMRSVSCILIR</sequence>
<keyword evidence="1" id="KW-1185">Reference proteome</keyword>
<dbReference type="CDD" id="cd00037">
    <property type="entry name" value="CLECT"/>
    <property type="match status" value="1"/>
</dbReference>
<proteinExistence type="predicted"/>
<dbReference type="WBParaSite" id="PSAMB.scaffold5376size11838.g26558.t1">
    <property type="protein sequence ID" value="PSAMB.scaffold5376size11838.g26558.t1"/>
    <property type="gene ID" value="PSAMB.scaffold5376size11838.g26558"/>
</dbReference>